<feature type="region of interest" description="Disordered" evidence="1">
    <location>
        <begin position="1"/>
        <end position="49"/>
    </location>
</feature>
<dbReference type="RefSeq" id="XP_025476842.1">
    <property type="nucleotide sequence ID" value="XM_025626207.1"/>
</dbReference>
<proteinExistence type="predicted"/>
<gene>
    <name evidence="2" type="ORF">BO87DRAFT_408943</name>
</gene>
<dbReference type="AlphaFoldDB" id="A0A318YBM4"/>
<evidence type="ECO:0000313" key="3">
    <source>
        <dbReference type="Proteomes" id="UP000247647"/>
    </source>
</evidence>
<evidence type="ECO:0000256" key="1">
    <source>
        <dbReference type="SAM" id="MobiDB-lite"/>
    </source>
</evidence>
<organism evidence="2 3">
    <name type="scientific">Aspergillus neoniger (strain CBS 115656)</name>
    <dbReference type="NCBI Taxonomy" id="1448310"/>
    <lineage>
        <taxon>Eukaryota</taxon>
        <taxon>Fungi</taxon>
        <taxon>Dikarya</taxon>
        <taxon>Ascomycota</taxon>
        <taxon>Pezizomycotina</taxon>
        <taxon>Eurotiomycetes</taxon>
        <taxon>Eurotiomycetidae</taxon>
        <taxon>Eurotiales</taxon>
        <taxon>Aspergillaceae</taxon>
        <taxon>Aspergillus</taxon>
        <taxon>Aspergillus subgen. Circumdati</taxon>
    </lineage>
</organism>
<name>A0A318YBM4_ASPNB</name>
<dbReference type="GeneID" id="37128663"/>
<accession>A0A318YBM4</accession>
<sequence>MATQEGGRWEDDGTSVARAESDGKGKEKDGRKAGQPPPPRVAPECRIRRDEKERIAMVVEGVGRGVGRGRYAPKNRREMVKRMGEKKSGWVEEKVEEEERERERGRGSGRWMDGWMWFHPKRAEMRIDSLYSPFNPFFYLRVAFFHRRILNRIASERTGFHLDLRDRRLCLEGLLADSNVQSTCQMNR</sequence>
<dbReference type="Proteomes" id="UP000247647">
    <property type="component" value="Unassembled WGS sequence"/>
</dbReference>
<evidence type="ECO:0000313" key="2">
    <source>
        <dbReference type="EMBL" id="PYH31364.1"/>
    </source>
</evidence>
<feature type="compositionally biased region" description="Basic and acidic residues" evidence="1">
    <location>
        <begin position="19"/>
        <end position="32"/>
    </location>
</feature>
<reference evidence="2" key="1">
    <citation type="submission" date="2016-12" db="EMBL/GenBank/DDBJ databases">
        <title>The genomes of Aspergillus section Nigri reveals drivers in fungal speciation.</title>
        <authorList>
            <consortium name="DOE Joint Genome Institute"/>
            <person name="Vesth T.C."/>
            <person name="Nybo J."/>
            <person name="Theobald S."/>
            <person name="Brandl J."/>
            <person name="Frisvad J.C."/>
            <person name="Nielsen K.F."/>
            <person name="Lyhne E.K."/>
            <person name="Kogle M.E."/>
            <person name="Kuo A."/>
            <person name="Riley R."/>
            <person name="Clum A."/>
            <person name="Nolan M."/>
            <person name="Lipzen A."/>
            <person name="Salamov A."/>
            <person name="Henrissat B."/>
            <person name="Wiebenga A."/>
            <person name="De Vries R.P."/>
            <person name="Grigoriev I.V."/>
            <person name="Mortensen U.H."/>
            <person name="Andersen M.R."/>
            <person name="Baker S.E."/>
        </authorList>
    </citation>
    <scope>NUCLEOTIDE SEQUENCE [LARGE SCALE GENOMIC DNA]</scope>
    <source>
        <strain evidence="2">CBS 115656</strain>
    </source>
</reference>
<protein>
    <submittedName>
        <fullName evidence="2">Uncharacterized protein</fullName>
    </submittedName>
</protein>
<dbReference type="EMBL" id="KZ821473">
    <property type="protein sequence ID" value="PYH31364.1"/>
    <property type="molecule type" value="Genomic_DNA"/>
</dbReference>
<dbReference type="OrthoDB" id="10441640at2759"/>
<keyword evidence="3" id="KW-1185">Reference proteome</keyword>